<accession>A0A4R2TKU5</accession>
<dbReference type="GO" id="GO:0005886">
    <property type="term" value="C:plasma membrane"/>
    <property type="evidence" value="ECO:0007669"/>
    <property type="project" value="UniProtKB-SubCell"/>
</dbReference>
<dbReference type="PANTHER" id="PTHR11795">
    <property type="entry name" value="BRANCHED-CHAIN AMINO ACID TRANSPORT SYSTEM PERMEASE PROTEIN LIVH"/>
    <property type="match status" value="1"/>
</dbReference>
<organism evidence="11 12">
    <name type="scientific">Serpentinicella alkaliphila</name>
    <dbReference type="NCBI Taxonomy" id="1734049"/>
    <lineage>
        <taxon>Bacteria</taxon>
        <taxon>Bacillati</taxon>
        <taxon>Bacillota</taxon>
        <taxon>Clostridia</taxon>
        <taxon>Peptostreptococcales</taxon>
        <taxon>Natronincolaceae</taxon>
        <taxon>Serpentinicella</taxon>
    </lineage>
</organism>
<dbReference type="GO" id="GO:0042941">
    <property type="term" value="P:D-alanine transmembrane transport"/>
    <property type="evidence" value="ECO:0007669"/>
    <property type="project" value="TreeGrafter"/>
</dbReference>
<keyword evidence="5 10" id="KW-0812">Transmembrane</keyword>
<evidence type="ECO:0000256" key="4">
    <source>
        <dbReference type="ARBA" id="ARBA00022519"/>
    </source>
</evidence>
<dbReference type="GO" id="GO:0015190">
    <property type="term" value="F:L-leucine transmembrane transporter activity"/>
    <property type="evidence" value="ECO:0007669"/>
    <property type="project" value="TreeGrafter"/>
</dbReference>
<evidence type="ECO:0000256" key="10">
    <source>
        <dbReference type="SAM" id="Phobius"/>
    </source>
</evidence>
<keyword evidence="8 10" id="KW-0472">Membrane</keyword>
<evidence type="ECO:0000313" key="12">
    <source>
        <dbReference type="Proteomes" id="UP000295504"/>
    </source>
</evidence>
<evidence type="ECO:0000256" key="6">
    <source>
        <dbReference type="ARBA" id="ARBA00022970"/>
    </source>
</evidence>
<dbReference type="InterPro" id="IPR001851">
    <property type="entry name" value="ABC_transp_permease"/>
</dbReference>
<feature type="transmembrane region" description="Helical" evidence="10">
    <location>
        <begin position="97"/>
        <end position="118"/>
    </location>
</feature>
<keyword evidence="12" id="KW-1185">Reference proteome</keyword>
<evidence type="ECO:0000256" key="8">
    <source>
        <dbReference type="ARBA" id="ARBA00023136"/>
    </source>
</evidence>
<evidence type="ECO:0000256" key="7">
    <source>
        <dbReference type="ARBA" id="ARBA00022989"/>
    </source>
</evidence>
<reference evidence="11 12" key="1">
    <citation type="submission" date="2019-03" db="EMBL/GenBank/DDBJ databases">
        <title>Genomic Encyclopedia of Type Strains, Phase IV (KMG-IV): sequencing the most valuable type-strain genomes for metagenomic binning, comparative biology and taxonomic classification.</title>
        <authorList>
            <person name="Goeker M."/>
        </authorList>
    </citation>
    <scope>NUCLEOTIDE SEQUENCE [LARGE SCALE GENOMIC DNA]</scope>
    <source>
        <strain evidence="11 12">DSM 100013</strain>
    </source>
</reference>
<feature type="transmembrane region" description="Helical" evidence="10">
    <location>
        <begin position="44"/>
        <end position="61"/>
    </location>
</feature>
<dbReference type="Proteomes" id="UP000295504">
    <property type="component" value="Unassembled WGS sequence"/>
</dbReference>
<feature type="transmembrane region" description="Helical" evidence="10">
    <location>
        <begin position="20"/>
        <end position="37"/>
    </location>
</feature>
<evidence type="ECO:0000256" key="1">
    <source>
        <dbReference type="ARBA" id="ARBA00004651"/>
    </source>
</evidence>
<protein>
    <submittedName>
        <fullName evidence="11">Amino acid/amide ABC transporter membrane protein 1 (HAAT family)</fullName>
    </submittedName>
</protein>
<dbReference type="RefSeq" id="WP_132848704.1">
    <property type="nucleotide sequence ID" value="NZ_CP058648.1"/>
</dbReference>
<dbReference type="PANTHER" id="PTHR11795:SF371">
    <property type="entry name" value="HIGH-AFFINITY BRANCHED-CHAIN AMINO ACID TRANSPORT SYSTEM PERMEASE PROTEIN LIVH"/>
    <property type="match status" value="1"/>
</dbReference>
<dbReference type="Pfam" id="PF02653">
    <property type="entry name" value="BPD_transp_2"/>
    <property type="match status" value="1"/>
</dbReference>
<dbReference type="EMBL" id="SLYC01000022">
    <property type="protein sequence ID" value="TCQ01805.1"/>
    <property type="molecule type" value="Genomic_DNA"/>
</dbReference>
<gene>
    <name evidence="11" type="ORF">EDD79_10223</name>
</gene>
<evidence type="ECO:0000313" key="11">
    <source>
        <dbReference type="EMBL" id="TCQ01805.1"/>
    </source>
</evidence>
<dbReference type="OrthoDB" id="9807115at2"/>
<keyword evidence="4" id="KW-0997">Cell inner membrane</keyword>
<feature type="transmembrane region" description="Helical" evidence="10">
    <location>
        <begin position="67"/>
        <end position="85"/>
    </location>
</feature>
<name>A0A4R2TKU5_9FIRM</name>
<dbReference type="GO" id="GO:1903806">
    <property type="term" value="P:L-isoleucine import across plasma membrane"/>
    <property type="evidence" value="ECO:0007669"/>
    <property type="project" value="TreeGrafter"/>
</dbReference>
<dbReference type="InterPro" id="IPR052157">
    <property type="entry name" value="BCAA_transport_permease"/>
</dbReference>
<dbReference type="GO" id="GO:0015188">
    <property type="term" value="F:L-isoleucine transmembrane transporter activity"/>
    <property type="evidence" value="ECO:0007669"/>
    <property type="project" value="TreeGrafter"/>
</dbReference>
<feature type="transmembrane region" description="Helical" evidence="10">
    <location>
        <begin position="230"/>
        <end position="259"/>
    </location>
</feature>
<feature type="transmembrane region" description="Helical" evidence="10">
    <location>
        <begin position="191"/>
        <end position="210"/>
    </location>
</feature>
<proteinExistence type="inferred from homology"/>
<evidence type="ECO:0000256" key="9">
    <source>
        <dbReference type="ARBA" id="ARBA00037998"/>
    </source>
</evidence>
<evidence type="ECO:0000256" key="3">
    <source>
        <dbReference type="ARBA" id="ARBA00022475"/>
    </source>
</evidence>
<dbReference type="CDD" id="cd06582">
    <property type="entry name" value="TM_PBP1_LivH_like"/>
    <property type="match status" value="1"/>
</dbReference>
<dbReference type="GO" id="GO:0015808">
    <property type="term" value="P:L-alanine transport"/>
    <property type="evidence" value="ECO:0007669"/>
    <property type="project" value="TreeGrafter"/>
</dbReference>
<keyword evidence="6" id="KW-0029">Amino-acid transport</keyword>
<feature type="transmembrane region" description="Helical" evidence="10">
    <location>
        <begin position="271"/>
        <end position="290"/>
    </location>
</feature>
<evidence type="ECO:0000256" key="5">
    <source>
        <dbReference type="ARBA" id="ARBA00022692"/>
    </source>
</evidence>
<comment type="similarity">
    <text evidence="9">Belongs to the binding-protein-dependent transport system permease family. LivHM subfamily.</text>
</comment>
<dbReference type="GO" id="GO:0015192">
    <property type="term" value="F:L-phenylalanine transmembrane transporter activity"/>
    <property type="evidence" value="ECO:0007669"/>
    <property type="project" value="TreeGrafter"/>
</dbReference>
<keyword evidence="3" id="KW-1003">Cell membrane</keyword>
<dbReference type="GO" id="GO:0005304">
    <property type="term" value="F:L-valine transmembrane transporter activity"/>
    <property type="evidence" value="ECO:0007669"/>
    <property type="project" value="TreeGrafter"/>
</dbReference>
<evidence type="ECO:0000256" key="2">
    <source>
        <dbReference type="ARBA" id="ARBA00022448"/>
    </source>
</evidence>
<sequence length="297" mass="31992">MTLDLLMQHLTNGISLGSLYALIAIGYTMVYGILRLINFAHGEIFIMALYFAFYGVAVFSLPWYAAFIIAIILTACLGMLVERAAYKPLRNSPRITIMVSAIGASFFIQNLATVIFGGRPKAFPTVAFFTDVIQIGSVSMQQLTLVIPTVTITLLFALSFLVNKTKVGMAMRAASKDFETSRLMGIDVNRIITLTFAIGSVLAAVGAIMWGMKFPTIEPARGVMPGLKCFIAAVVGGIGSIPGAVIGGFILGLGEILIVAFLPQLTGYRDAFAFILLIIILLFRPTGIMGEKISEKV</sequence>
<dbReference type="AlphaFoldDB" id="A0A4R2TKU5"/>
<keyword evidence="7 10" id="KW-1133">Transmembrane helix</keyword>
<comment type="subcellular location">
    <subcellularLocation>
        <location evidence="1">Cell membrane</location>
        <topology evidence="1">Multi-pass membrane protein</topology>
    </subcellularLocation>
</comment>
<keyword evidence="2" id="KW-0813">Transport</keyword>
<feature type="transmembrane region" description="Helical" evidence="10">
    <location>
        <begin position="138"/>
        <end position="162"/>
    </location>
</feature>
<comment type="caution">
    <text evidence="11">The sequence shown here is derived from an EMBL/GenBank/DDBJ whole genome shotgun (WGS) entry which is preliminary data.</text>
</comment>